<proteinExistence type="inferred from homology"/>
<keyword evidence="5 7" id="KW-0472">Membrane</keyword>
<evidence type="ECO:0000256" key="7">
    <source>
        <dbReference type="SAM" id="Phobius"/>
    </source>
</evidence>
<feature type="transmembrane region" description="Helical" evidence="7">
    <location>
        <begin position="482"/>
        <end position="504"/>
    </location>
</feature>
<evidence type="ECO:0000256" key="5">
    <source>
        <dbReference type="ARBA" id="ARBA00023136"/>
    </source>
</evidence>
<evidence type="ECO:0000256" key="2">
    <source>
        <dbReference type="ARBA" id="ARBA00006434"/>
    </source>
</evidence>
<dbReference type="GO" id="GO:0005886">
    <property type="term" value="C:plasma membrane"/>
    <property type="evidence" value="ECO:0007669"/>
    <property type="project" value="TreeGrafter"/>
</dbReference>
<dbReference type="PANTHER" id="PTHR11819:SF150">
    <property type="entry name" value="SODIUM_MYO-INOSITOL COTRANSPORTER"/>
    <property type="match status" value="1"/>
</dbReference>
<evidence type="ECO:0008006" key="10">
    <source>
        <dbReference type="Google" id="ProtNLM"/>
    </source>
</evidence>
<feature type="transmembrane region" description="Helical" evidence="7">
    <location>
        <begin position="310"/>
        <end position="332"/>
    </location>
</feature>
<keyword evidence="4 7" id="KW-1133">Transmembrane helix</keyword>
<comment type="caution">
    <text evidence="8">The sequence shown here is derived from an EMBL/GenBank/DDBJ whole genome shotgun (WGS) entry which is preliminary data.</text>
</comment>
<feature type="transmembrane region" description="Helical" evidence="7">
    <location>
        <begin position="645"/>
        <end position="667"/>
    </location>
</feature>
<dbReference type="PROSITE" id="PS50283">
    <property type="entry name" value="NA_SOLUT_SYMP_3"/>
    <property type="match status" value="1"/>
</dbReference>
<evidence type="ECO:0000256" key="3">
    <source>
        <dbReference type="ARBA" id="ARBA00022692"/>
    </source>
</evidence>
<evidence type="ECO:0000256" key="4">
    <source>
        <dbReference type="ARBA" id="ARBA00022989"/>
    </source>
</evidence>
<feature type="transmembrane region" description="Helical" evidence="7">
    <location>
        <begin position="379"/>
        <end position="400"/>
    </location>
</feature>
<feature type="transmembrane region" description="Helical" evidence="7">
    <location>
        <begin position="144"/>
        <end position="166"/>
    </location>
</feature>
<accession>A0AAV2Q332</accession>
<dbReference type="PANTHER" id="PTHR11819">
    <property type="entry name" value="SOLUTE CARRIER FAMILY 5"/>
    <property type="match status" value="1"/>
</dbReference>
<feature type="transmembrane region" description="Helical" evidence="7">
    <location>
        <begin position="451"/>
        <end position="475"/>
    </location>
</feature>
<dbReference type="InterPro" id="IPR038377">
    <property type="entry name" value="Na/Glc_symporter_sf"/>
</dbReference>
<feature type="transmembrane region" description="Helical" evidence="7">
    <location>
        <begin position="421"/>
        <end position="439"/>
    </location>
</feature>
<reference evidence="8 9" key="1">
    <citation type="submission" date="2024-05" db="EMBL/GenBank/DDBJ databases">
        <authorList>
            <person name="Wallberg A."/>
        </authorList>
    </citation>
    <scope>NUCLEOTIDE SEQUENCE [LARGE SCALE GENOMIC DNA]</scope>
</reference>
<evidence type="ECO:0000256" key="1">
    <source>
        <dbReference type="ARBA" id="ARBA00004141"/>
    </source>
</evidence>
<feature type="transmembrane region" description="Helical" evidence="7">
    <location>
        <begin position="524"/>
        <end position="546"/>
    </location>
</feature>
<evidence type="ECO:0000313" key="9">
    <source>
        <dbReference type="Proteomes" id="UP001497623"/>
    </source>
</evidence>
<evidence type="ECO:0000313" key="8">
    <source>
        <dbReference type="EMBL" id="CAL4069028.1"/>
    </source>
</evidence>
<dbReference type="Gene3D" id="1.20.1730.10">
    <property type="entry name" value="Sodium/glucose cotransporter"/>
    <property type="match status" value="1"/>
</dbReference>
<dbReference type="GO" id="GO:0005412">
    <property type="term" value="F:D-glucose:sodium symporter activity"/>
    <property type="evidence" value="ECO:0007669"/>
    <property type="project" value="TreeGrafter"/>
</dbReference>
<comment type="similarity">
    <text evidence="2 6">Belongs to the sodium:solute symporter (SSF) (TC 2.A.21) family.</text>
</comment>
<protein>
    <recommendedName>
        <fullName evidence="10">Sodium/myo-inositol cotransporter</fullName>
    </recommendedName>
</protein>
<dbReference type="Proteomes" id="UP001497623">
    <property type="component" value="Unassembled WGS sequence"/>
</dbReference>
<comment type="subcellular location">
    <subcellularLocation>
        <location evidence="1">Membrane</location>
        <topology evidence="1">Multi-pass membrane protein</topology>
    </subcellularLocation>
</comment>
<organism evidence="8 9">
    <name type="scientific">Meganyctiphanes norvegica</name>
    <name type="common">Northern krill</name>
    <name type="synonym">Thysanopoda norvegica</name>
    <dbReference type="NCBI Taxonomy" id="48144"/>
    <lineage>
        <taxon>Eukaryota</taxon>
        <taxon>Metazoa</taxon>
        <taxon>Ecdysozoa</taxon>
        <taxon>Arthropoda</taxon>
        <taxon>Crustacea</taxon>
        <taxon>Multicrustacea</taxon>
        <taxon>Malacostraca</taxon>
        <taxon>Eumalacostraca</taxon>
        <taxon>Eucarida</taxon>
        <taxon>Euphausiacea</taxon>
        <taxon>Euphausiidae</taxon>
        <taxon>Meganyctiphanes</taxon>
    </lineage>
</organism>
<name>A0AAV2Q332_MEGNR</name>
<dbReference type="EMBL" id="CAXKWB010003358">
    <property type="protein sequence ID" value="CAL4069028.1"/>
    <property type="molecule type" value="Genomic_DNA"/>
</dbReference>
<evidence type="ECO:0000256" key="6">
    <source>
        <dbReference type="RuleBase" id="RU362091"/>
    </source>
</evidence>
<dbReference type="Pfam" id="PF00474">
    <property type="entry name" value="SSF"/>
    <property type="match status" value="1"/>
</dbReference>
<keyword evidence="9" id="KW-1185">Reference proteome</keyword>
<dbReference type="NCBIfam" id="TIGR00813">
    <property type="entry name" value="sss"/>
    <property type="match status" value="1"/>
</dbReference>
<feature type="non-terminal residue" evidence="8">
    <location>
        <position position="692"/>
    </location>
</feature>
<gene>
    <name evidence="8" type="ORF">MNOR_LOCUS7567</name>
</gene>
<sequence length="692" mass="78727">MISEQIQFILGGYWDWEGEQPIKNSCGHKAAQYYCFALRQKGRHVCLRYRFGMAGYPQIGSPLWLYQSSSCLFHTFFPINDFVDLSAFVVSSATAGGEVTARSSKIIMFEEPEWQVPRVFVPDGVNTLPEYTHKRFGGRRIQRFLAVLSLILYIFTKISVNMYSGAIFIQQALRMDNIYIAIIFLLIVTALCTVLGGLAAVIYTDTLQFFIMISGSIYVLVRGLQEVGGYSELQTKYLASIPNKLVGNTTCGLPRVDSWRMLRDADTSVSDMPWPGFFLGQTPSSIWYWCADQMMVQRVMASRSLSHAQGATLFAGYAKLLPLFIMVIPGMISRVLFPNEVGCIDPDECFKFCGSRTSCSNSAYPKLVLEYMPSGMRGVMFSVMLAALMSDLTSIFNSASTLFTMDIWSYYQPKAKPREQILVGRLFIIVLAVAAILWVPVIERNQGGQMYIYIQAVAAYLSPPIAAMYCLAIFWKRMNESGAFWGLMSGFFIGIVRMLLDFYYGEPACYEEEFRPAFLSELHYMYFAMLLFISTIVVSVVVTLMTKPPEGWMLIRTTFCTRYDCGDRDDDLELKEHAQNELLQDINEREHHDLKHISHDQPWYKRIYNCMCGYDNSEKAQEQAEAMKEHIANLTNLEQTKCEKVILNTMLIIIISVAIIAFVVLSINPFTIEEVYEIQRTKLEELGLFGLL</sequence>
<dbReference type="AlphaFoldDB" id="A0AAV2Q332"/>
<feature type="transmembrane region" description="Helical" evidence="7">
    <location>
        <begin position="178"/>
        <end position="203"/>
    </location>
</feature>
<keyword evidence="3 7" id="KW-0812">Transmembrane</keyword>
<dbReference type="InterPro" id="IPR001734">
    <property type="entry name" value="Na/solute_symporter"/>
</dbReference>